<protein>
    <submittedName>
        <fullName evidence="1">Uncharacterized protein</fullName>
    </submittedName>
</protein>
<dbReference type="AlphaFoldDB" id="A0A2P2NTS9"/>
<sequence>MSMKLSFNFRVGSINVSSVHKATTTICYFQNGIEIAQR</sequence>
<evidence type="ECO:0000313" key="1">
    <source>
        <dbReference type="EMBL" id="MBX45850.1"/>
    </source>
</evidence>
<dbReference type="EMBL" id="GGEC01065366">
    <property type="protein sequence ID" value="MBX45850.1"/>
    <property type="molecule type" value="Transcribed_RNA"/>
</dbReference>
<reference evidence="1" key="1">
    <citation type="submission" date="2018-02" db="EMBL/GenBank/DDBJ databases">
        <title>Rhizophora mucronata_Transcriptome.</title>
        <authorList>
            <person name="Meera S.P."/>
            <person name="Sreeshan A."/>
            <person name="Augustine A."/>
        </authorList>
    </citation>
    <scope>NUCLEOTIDE SEQUENCE</scope>
    <source>
        <tissue evidence="1">Leaf</tissue>
    </source>
</reference>
<organism evidence="1">
    <name type="scientific">Rhizophora mucronata</name>
    <name type="common">Asiatic mangrove</name>
    <dbReference type="NCBI Taxonomy" id="61149"/>
    <lineage>
        <taxon>Eukaryota</taxon>
        <taxon>Viridiplantae</taxon>
        <taxon>Streptophyta</taxon>
        <taxon>Embryophyta</taxon>
        <taxon>Tracheophyta</taxon>
        <taxon>Spermatophyta</taxon>
        <taxon>Magnoliopsida</taxon>
        <taxon>eudicotyledons</taxon>
        <taxon>Gunneridae</taxon>
        <taxon>Pentapetalae</taxon>
        <taxon>rosids</taxon>
        <taxon>fabids</taxon>
        <taxon>Malpighiales</taxon>
        <taxon>Rhizophoraceae</taxon>
        <taxon>Rhizophora</taxon>
    </lineage>
</organism>
<name>A0A2P2NTS9_RHIMU</name>
<accession>A0A2P2NTS9</accession>
<proteinExistence type="predicted"/>